<proteinExistence type="predicted"/>
<dbReference type="AlphaFoldDB" id="A0A4Q6XSK7"/>
<evidence type="ECO:0000256" key="2">
    <source>
        <dbReference type="SAM" id="MobiDB-lite"/>
    </source>
</evidence>
<accession>A0A4Q6XSK7</accession>
<organism evidence="3 4">
    <name type="scientific">Sphingomonas populi</name>
    <dbReference type="NCBI Taxonomy" id="2484750"/>
    <lineage>
        <taxon>Bacteria</taxon>
        <taxon>Pseudomonadati</taxon>
        <taxon>Pseudomonadota</taxon>
        <taxon>Alphaproteobacteria</taxon>
        <taxon>Sphingomonadales</taxon>
        <taxon>Sphingomonadaceae</taxon>
        <taxon>Sphingomonas</taxon>
    </lineage>
</organism>
<reference evidence="3 4" key="1">
    <citation type="submission" date="2019-02" db="EMBL/GenBank/DDBJ databases">
        <authorList>
            <person name="Li Y."/>
        </authorList>
    </citation>
    <scope>NUCLEOTIDE SEQUENCE [LARGE SCALE GENOMIC DNA]</scope>
    <source>
        <strain evidence="3 4">3-7</strain>
    </source>
</reference>
<feature type="region of interest" description="Disordered" evidence="2">
    <location>
        <begin position="69"/>
        <end position="102"/>
    </location>
</feature>
<gene>
    <name evidence="3" type="ORF">EWE75_16965</name>
</gene>
<evidence type="ECO:0008006" key="5">
    <source>
        <dbReference type="Google" id="ProtNLM"/>
    </source>
</evidence>
<name>A0A4Q6XSK7_9SPHN</name>
<feature type="coiled-coil region" evidence="1">
    <location>
        <begin position="2"/>
        <end position="29"/>
    </location>
</feature>
<dbReference type="RefSeq" id="WP_130159297.1">
    <property type="nucleotide sequence ID" value="NZ_SGIS01000029.1"/>
</dbReference>
<keyword evidence="4" id="KW-1185">Reference proteome</keyword>
<evidence type="ECO:0000256" key="1">
    <source>
        <dbReference type="SAM" id="Coils"/>
    </source>
</evidence>
<keyword evidence="1" id="KW-0175">Coiled coil</keyword>
<dbReference type="EMBL" id="SGIS01000029">
    <property type="protein sequence ID" value="RZF63240.1"/>
    <property type="molecule type" value="Genomic_DNA"/>
</dbReference>
<comment type="caution">
    <text evidence="3">The sequence shown here is derived from an EMBL/GenBank/DDBJ whole genome shotgun (WGS) entry which is preliminary data.</text>
</comment>
<evidence type="ECO:0000313" key="4">
    <source>
        <dbReference type="Proteomes" id="UP000292085"/>
    </source>
</evidence>
<sequence length="102" mass="11337">MASKLDRERKKIEEDEAKLRDRKRALIEAYRAEVMDKIQKLTARLDTETLSEIFDRIQALGPTETLRRLGVENAQHSGSEQKADSRNGAGSKVAPALAGSEA</sequence>
<protein>
    <recommendedName>
        <fullName evidence="5">DUF4315 family protein</fullName>
    </recommendedName>
</protein>
<dbReference type="Proteomes" id="UP000292085">
    <property type="component" value="Unassembled WGS sequence"/>
</dbReference>
<evidence type="ECO:0000313" key="3">
    <source>
        <dbReference type="EMBL" id="RZF63240.1"/>
    </source>
</evidence>